<keyword evidence="2" id="KW-1185">Reference proteome</keyword>
<sequence>HAAEQVTMLLPSLSTGPDDRSQIKDLVLCSYIDWAKKAKGILGARIVYKKIIQNFYPTYGFYQKCLSIEKEENDSNSVEYLYEMATRLNNHKEEIYQMYISYLREQKKFKKADHVLWKASKEVPNFQLDN</sequence>
<evidence type="ECO:0000313" key="1">
    <source>
        <dbReference type="EMBL" id="KAG2226811.1"/>
    </source>
</evidence>
<dbReference type="Proteomes" id="UP000646827">
    <property type="component" value="Unassembled WGS sequence"/>
</dbReference>
<evidence type="ECO:0000313" key="2">
    <source>
        <dbReference type="Proteomes" id="UP000646827"/>
    </source>
</evidence>
<dbReference type="SUPFAM" id="SSF48452">
    <property type="entry name" value="TPR-like"/>
    <property type="match status" value="1"/>
</dbReference>
<organism evidence="1 2">
    <name type="scientific">Circinella minor</name>
    <dbReference type="NCBI Taxonomy" id="1195481"/>
    <lineage>
        <taxon>Eukaryota</taxon>
        <taxon>Fungi</taxon>
        <taxon>Fungi incertae sedis</taxon>
        <taxon>Mucoromycota</taxon>
        <taxon>Mucoromycotina</taxon>
        <taxon>Mucoromycetes</taxon>
        <taxon>Mucorales</taxon>
        <taxon>Lichtheimiaceae</taxon>
        <taxon>Circinella</taxon>
    </lineage>
</organism>
<dbReference type="Gene3D" id="1.25.40.10">
    <property type="entry name" value="Tetratricopeptide repeat domain"/>
    <property type="match status" value="1"/>
</dbReference>
<accession>A0A8H7SCV4</accession>
<gene>
    <name evidence="1" type="ORF">INT45_005776</name>
</gene>
<dbReference type="EMBL" id="JAEPRB010000013">
    <property type="protein sequence ID" value="KAG2226811.1"/>
    <property type="molecule type" value="Genomic_DNA"/>
</dbReference>
<proteinExistence type="predicted"/>
<feature type="non-terminal residue" evidence="1">
    <location>
        <position position="1"/>
    </location>
</feature>
<reference evidence="1 2" key="1">
    <citation type="submission" date="2020-12" db="EMBL/GenBank/DDBJ databases">
        <title>Metabolic potential, ecology and presence of endohyphal bacteria is reflected in genomic diversity of Mucoromycotina.</title>
        <authorList>
            <person name="Muszewska A."/>
            <person name="Okrasinska A."/>
            <person name="Steczkiewicz K."/>
            <person name="Drgas O."/>
            <person name="Orlowska M."/>
            <person name="Perlinska-Lenart U."/>
            <person name="Aleksandrzak-Piekarczyk T."/>
            <person name="Szatraj K."/>
            <person name="Zielenkiewicz U."/>
            <person name="Pilsyk S."/>
            <person name="Malc E."/>
            <person name="Mieczkowski P."/>
            <person name="Kruszewska J.S."/>
            <person name="Biernat P."/>
            <person name="Pawlowska J."/>
        </authorList>
    </citation>
    <scope>NUCLEOTIDE SEQUENCE [LARGE SCALE GENOMIC DNA]</scope>
    <source>
        <strain evidence="1 2">CBS 142.35</strain>
    </source>
</reference>
<comment type="caution">
    <text evidence="1">The sequence shown here is derived from an EMBL/GenBank/DDBJ whole genome shotgun (WGS) entry which is preliminary data.</text>
</comment>
<dbReference type="InterPro" id="IPR011990">
    <property type="entry name" value="TPR-like_helical_dom_sf"/>
</dbReference>
<dbReference type="OrthoDB" id="10454793at2759"/>
<protein>
    <submittedName>
        <fullName evidence="1">Uncharacterized protein</fullName>
    </submittedName>
</protein>
<name>A0A8H7SCV4_9FUNG</name>
<dbReference type="AlphaFoldDB" id="A0A8H7SCV4"/>